<dbReference type="SUPFAM" id="SSF48371">
    <property type="entry name" value="ARM repeat"/>
    <property type="match status" value="1"/>
</dbReference>
<protein>
    <submittedName>
        <fullName evidence="2">Uncharacterized protein</fullName>
    </submittedName>
</protein>
<feature type="coiled-coil region" evidence="1">
    <location>
        <begin position="267"/>
        <end position="294"/>
    </location>
</feature>
<reference evidence="2 3" key="1">
    <citation type="submission" date="2019-03" db="EMBL/GenBank/DDBJ databases">
        <title>Single cell metagenomics reveals metabolic interactions within the superorganism composed of flagellate Streblomastix strix and complex community of Bacteroidetes bacteria on its surface.</title>
        <authorList>
            <person name="Treitli S.C."/>
            <person name="Kolisko M."/>
            <person name="Husnik F."/>
            <person name="Keeling P."/>
            <person name="Hampl V."/>
        </authorList>
    </citation>
    <scope>NUCLEOTIDE SEQUENCE [LARGE SCALE GENOMIC DNA]</scope>
    <source>
        <strain evidence="2">ST1C</strain>
    </source>
</reference>
<name>A0A5J4XA23_9EUKA</name>
<dbReference type="EMBL" id="SNRW01000036">
    <property type="protein sequence ID" value="KAA6404017.1"/>
    <property type="molecule type" value="Genomic_DNA"/>
</dbReference>
<keyword evidence="1" id="KW-0175">Coiled coil</keyword>
<accession>A0A5J4XA23</accession>
<sequence length="300" mass="34619">MEDSVIKRYISKQNFAQNDQIDVIVQEDVKTQILVHTGRLLMREISDDEKSLSLENLIILSITHGWDVWQEIVCESGIIEILTELLLQTKNLRIRTLCGAVIETIQQRETEINEVVDWQTLLSPLISLLFNRDELVSESGKQSLIMSIEMRPESFIGLINLSIFDKASEVLDTYTQSQSSQSSQVIPEIPITILIKVLEVIEKGVHLIFDYGKKTYNFKIASQKVIYTNSEERIKDLLSSILFILQEQEEADEFEGTLKEKGQRIEIQQIRQRLSIVEEKARVAEDRIKQAEDKLKIEQQ</sequence>
<comment type="caution">
    <text evidence="2">The sequence shown here is derived from an EMBL/GenBank/DDBJ whole genome shotgun (WGS) entry which is preliminary data.</text>
</comment>
<evidence type="ECO:0000313" key="3">
    <source>
        <dbReference type="Proteomes" id="UP000324800"/>
    </source>
</evidence>
<proteinExistence type="predicted"/>
<dbReference type="Proteomes" id="UP000324800">
    <property type="component" value="Unassembled WGS sequence"/>
</dbReference>
<gene>
    <name evidence="2" type="ORF">EZS28_000448</name>
</gene>
<dbReference type="InterPro" id="IPR016024">
    <property type="entry name" value="ARM-type_fold"/>
</dbReference>
<organism evidence="2 3">
    <name type="scientific">Streblomastix strix</name>
    <dbReference type="NCBI Taxonomy" id="222440"/>
    <lineage>
        <taxon>Eukaryota</taxon>
        <taxon>Metamonada</taxon>
        <taxon>Preaxostyla</taxon>
        <taxon>Oxymonadida</taxon>
        <taxon>Streblomastigidae</taxon>
        <taxon>Streblomastix</taxon>
    </lineage>
</organism>
<dbReference type="AlphaFoldDB" id="A0A5J4XA23"/>
<evidence type="ECO:0000313" key="2">
    <source>
        <dbReference type="EMBL" id="KAA6404017.1"/>
    </source>
</evidence>
<evidence type="ECO:0000256" key="1">
    <source>
        <dbReference type="SAM" id="Coils"/>
    </source>
</evidence>